<evidence type="ECO:0000313" key="2">
    <source>
        <dbReference type="EMBL" id="GJJ41996.1"/>
    </source>
</evidence>
<gene>
    <name evidence="2" type="ORF">CULCOIPH005_01850</name>
</gene>
<evidence type="ECO:0000256" key="1">
    <source>
        <dbReference type="SAM" id="MobiDB-lite"/>
    </source>
</evidence>
<evidence type="ECO:0000313" key="3">
    <source>
        <dbReference type="Proteomes" id="UP001205910"/>
    </source>
</evidence>
<sequence length="208" mass="23024">MEFLPYEAFEGEVASVASGSDEDIIAGVKAIINVEGPVLGSRLSVAYCRASNQKLGRRIRERLMLAVEQALNSGEVVADRPFTRVNTEAMVLRPRDKAEVVVRSLGPRTLEQIPLVELQTVMCGIESENPDIGKGDLYKQTLIFYDRWGKLSNKVRLLLDPAYDAGGLGGEGSRPAVSRKYSSGQVPGRPVQRRGTYRTTVRRAMRDW</sequence>
<comment type="caution">
    <text evidence="2">The sequence shown here is derived from an EMBL/GenBank/DDBJ whole genome shotgun (WGS) entry which is preliminary data.</text>
</comment>
<dbReference type="EMBL" id="BQFK01000001">
    <property type="protein sequence ID" value="GJJ41996.1"/>
    <property type="molecule type" value="Genomic_DNA"/>
</dbReference>
<reference evidence="2 3" key="1">
    <citation type="submission" date="2021-11" db="EMBL/GenBank/DDBJ databases">
        <title>Whole genome sequences of diphtheriae toxin producing Corynebacterium ulcerans isolates from cats in Osaka, Japan.</title>
        <authorList>
            <person name="Umeda K."/>
            <person name="Hirai Y."/>
        </authorList>
    </citation>
    <scope>NUCLEOTIDE SEQUENCE [LARGE SCALE GENOMIC DNA]</scope>
    <source>
        <strain evidence="2 3">12109B-1</strain>
    </source>
</reference>
<accession>A0ABD0BHH6</accession>
<name>A0ABD0BHH6_CORUL</name>
<organism evidence="2 3">
    <name type="scientific">Corynebacterium ulcerans</name>
    <dbReference type="NCBI Taxonomy" id="65058"/>
    <lineage>
        <taxon>Bacteria</taxon>
        <taxon>Bacillati</taxon>
        <taxon>Actinomycetota</taxon>
        <taxon>Actinomycetes</taxon>
        <taxon>Mycobacteriales</taxon>
        <taxon>Corynebacteriaceae</taxon>
        <taxon>Corynebacterium</taxon>
    </lineage>
</organism>
<dbReference type="Proteomes" id="UP001205910">
    <property type="component" value="Unassembled WGS sequence"/>
</dbReference>
<dbReference type="RefSeq" id="WP_014835659.1">
    <property type="nucleotide sequence ID" value="NZ_AP019662.1"/>
</dbReference>
<protein>
    <submittedName>
        <fullName evidence="2">Uncharacterized protein</fullName>
    </submittedName>
</protein>
<feature type="region of interest" description="Disordered" evidence="1">
    <location>
        <begin position="169"/>
        <end position="192"/>
    </location>
</feature>
<proteinExistence type="predicted"/>
<dbReference type="AlphaFoldDB" id="A0ABD0BHH6"/>